<evidence type="ECO:0000256" key="2">
    <source>
        <dbReference type="ARBA" id="ARBA00005879"/>
    </source>
</evidence>
<dbReference type="PANTHER" id="PTHR47036">
    <property type="entry name" value="COBALT-FACTOR III C(17)-METHYLTRANSFERASE-RELATED"/>
    <property type="match status" value="1"/>
</dbReference>
<dbReference type="InterPro" id="IPR000878">
    <property type="entry name" value="4pyrrol_Mease"/>
</dbReference>
<reference evidence="9 10" key="1">
    <citation type="journal article" date="2019" name="Int. J. Syst. Evol. Microbiol.">
        <title>The Global Catalogue of Microorganisms (GCM) 10K type strain sequencing project: providing services to taxonomists for standard genome sequencing and annotation.</title>
        <authorList>
            <consortium name="The Broad Institute Genomics Platform"/>
            <consortium name="The Broad Institute Genome Sequencing Center for Infectious Disease"/>
            <person name="Wu L."/>
            <person name="Ma J."/>
        </authorList>
    </citation>
    <scope>NUCLEOTIDE SEQUENCE [LARGE SCALE GENOMIC DNA]</scope>
    <source>
        <strain evidence="9 10">JCM 13004</strain>
    </source>
</reference>
<dbReference type="NCBIfam" id="TIGR01467">
    <property type="entry name" value="cobI_cbiL"/>
    <property type="match status" value="1"/>
</dbReference>
<evidence type="ECO:0000256" key="4">
    <source>
        <dbReference type="ARBA" id="ARBA00022603"/>
    </source>
</evidence>
<dbReference type="InterPro" id="IPR051810">
    <property type="entry name" value="Precorrin_MeTrfase"/>
</dbReference>
<keyword evidence="6" id="KW-0949">S-adenosyl-L-methionine</keyword>
<gene>
    <name evidence="9" type="ORF">GCM10009665_27590</name>
</gene>
<dbReference type="SUPFAM" id="SSF53790">
    <property type="entry name" value="Tetrapyrrole methylase"/>
    <property type="match status" value="2"/>
</dbReference>
<dbReference type="CDD" id="cd11645">
    <property type="entry name" value="Precorrin_2_C20_MT"/>
    <property type="match status" value="1"/>
</dbReference>
<evidence type="ECO:0000256" key="7">
    <source>
        <dbReference type="SAM" id="MobiDB-lite"/>
    </source>
</evidence>
<dbReference type="Pfam" id="PF00590">
    <property type="entry name" value="TP_methylase"/>
    <property type="match status" value="2"/>
</dbReference>
<name>A0ABN1W5H1_9ACTN</name>
<dbReference type="InterPro" id="IPR003043">
    <property type="entry name" value="Uropor_MeTrfase_CS"/>
</dbReference>
<feature type="compositionally biased region" description="Basic and acidic residues" evidence="7">
    <location>
        <begin position="514"/>
        <end position="528"/>
    </location>
</feature>
<comment type="caution">
    <text evidence="9">The sequence shown here is derived from an EMBL/GenBank/DDBJ whole genome shotgun (WGS) entry which is preliminary data.</text>
</comment>
<dbReference type="InterPro" id="IPR035996">
    <property type="entry name" value="4pyrrol_Methylase_sf"/>
</dbReference>
<keyword evidence="5" id="KW-0808">Transferase</keyword>
<feature type="domain" description="Tetrapyrrole methylase" evidence="8">
    <location>
        <begin position="298"/>
        <end position="444"/>
    </location>
</feature>
<feature type="compositionally biased region" description="Basic and acidic residues" evidence="7">
    <location>
        <begin position="537"/>
        <end position="547"/>
    </location>
</feature>
<dbReference type="InterPro" id="IPR014776">
    <property type="entry name" value="4pyrrole_Mease_sub2"/>
</dbReference>
<feature type="domain" description="Tetrapyrrole methylase" evidence="8">
    <location>
        <begin position="23"/>
        <end position="238"/>
    </location>
</feature>
<keyword evidence="3" id="KW-0169">Cobalamin biosynthesis</keyword>
<protein>
    <recommendedName>
        <fullName evidence="8">Tetrapyrrole methylase domain-containing protein</fullName>
    </recommendedName>
</protein>
<sequence length="694" mass="73143">MTDRQNAMPDQDGTPPRDGTSGRLYGVGLGPGDPDLMTVRAAELIGKADVVAYHSARHGRSIARSIAARYLREGQLEEPLVYPVTTETTDHPGGYRGALDEFYAEAAERLAVHLDAGRTVVVLAEGDPMFYGSYMHMHKRLAHRYPTEVVPGVTSVSAAAARLGRPLVEAEEVLTILPGTLPEEELTARLAATDSAAILKLGRTFPTVRRALERSGRLADAQFVERATMAGERTAPLAEVDPQSVPYFSLAVLPSRIGLPAEATAEPVLQAAIEPVTEAAAERTEPVGTDAAGARGQVVVVGLGPAGPLWLTPEARGELAAADELVGYTTYLDRVPVRPGQVRHGSDNKVEAERAEFALDLARRGRRVAVVSSGDPGVFAMATAVLEAACADPYREVPVRIVPGMTAAHAAASRAGAPLGHDYAVVSLSDRLKPWSAVATRLRAGGAAPLGVALYNPGPRGRRVPQGRSRRGVRRRPGARALQPGLAQPHHPGRPRPRPAARTPVAGHAGGDGPGRRRTDRAGADRHAGHPRPGRGRHADHSADRLLADPGGAARGRHRGGLDAAPLPGRPGVLSRTGSEAPRRTRPRRSHGPARPGPARPGPARPGDTSTAPPPYPPGSRRRVRGRCCAGSPRVGPRVSRWPAGTRSVTRPGARRGQEAAGCRPLCGSRPLRVDGIDGILRAITPGTSPVHSR</sequence>
<evidence type="ECO:0000313" key="10">
    <source>
        <dbReference type="Proteomes" id="UP001500037"/>
    </source>
</evidence>
<evidence type="ECO:0000259" key="8">
    <source>
        <dbReference type="Pfam" id="PF00590"/>
    </source>
</evidence>
<dbReference type="PANTHER" id="PTHR47036:SF1">
    <property type="entry name" value="COBALT-FACTOR III C(17)-METHYLTRANSFERASE-RELATED"/>
    <property type="match status" value="1"/>
</dbReference>
<organism evidence="9 10">
    <name type="scientific">Kitasatospora nipponensis</name>
    <dbReference type="NCBI Taxonomy" id="258049"/>
    <lineage>
        <taxon>Bacteria</taxon>
        <taxon>Bacillati</taxon>
        <taxon>Actinomycetota</taxon>
        <taxon>Actinomycetes</taxon>
        <taxon>Kitasatosporales</taxon>
        <taxon>Streptomycetaceae</taxon>
        <taxon>Kitasatospora</taxon>
    </lineage>
</organism>
<keyword evidence="10" id="KW-1185">Reference proteome</keyword>
<feature type="compositionally biased region" description="Pro residues" evidence="7">
    <location>
        <begin position="595"/>
        <end position="604"/>
    </location>
</feature>
<accession>A0ABN1W5H1</accession>
<feature type="compositionally biased region" description="Basic residues" evidence="7">
    <location>
        <begin position="460"/>
        <end position="478"/>
    </location>
</feature>
<evidence type="ECO:0000256" key="6">
    <source>
        <dbReference type="ARBA" id="ARBA00022691"/>
    </source>
</evidence>
<feature type="region of interest" description="Disordered" evidence="7">
    <location>
        <begin position="1"/>
        <end position="26"/>
    </location>
</feature>
<dbReference type="NCBIfam" id="NF004647">
    <property type="entry name" value="PRK05990.1"/>
    <property type="match status" value="1"/>
</dbReference>
<dbReference type="InterPro" id="IPR006363">
    <property type="entry name" value="Cbl_synth_CobJ/CibH_dom"/>
</dbReference>
<dbReference type="EMBL" id="BAAALF010000038">
    <property type="protein sequence ID" value="GAA1235842.1"/>
    <property type="molecule type" value="Genomic_DNA"/>
</dbReference>
<comment type="pathway">
    <text evidence="1">Cofactor biosynthesis; adenosylcobalamin biosynthesis.</text>
</comment>
<dbReference type="InterPro" id="IPR014777">
    <property type="entry name" value="4pyrrole_Mease_sub1"/>
</dbReference>
<evidence type="ECO:0000256" key="3">
    <source>
        <dbReference type="ARBA" id="ARBA00022573"/>
    </source>
</evidence>
<comment type="similarity">
    <text evidence="2">Belongs to the precorrin methyltransferase family.</text>
</comment>
<feature type="region of interest" description="Disordered" evidence="7">
    <location>
        <begin position="450"/>
        <end position="662"/>
    </location>
</feature>
<keyword evidence="4" id="KW-0489">Methyltransferase</keyword>
<dbReference type="InterPro" id="IPR012382">
    <property type="entry name" value="CobI/CbiL"/>
</dbReference>
<dbReference type="Gene3D" id="3.30.950.10">
    <property type="entry name" value="Methyltransferase, Cobalt-precorrin-4 Transmethylase, Domain 2"/>
    <property type="match status" value="2"/>
</dbReference>
<proteinExistence type="inferred from homology"/>
<evidence type="ECO:0000256" key="1">
    <source>
        <dbReference type="ARBA" id="ARBA00004953"/>
    </source>
</evidence>
<dbReference type="CDD" id="cd11646">
    <property type="entry name" value="Precorrin_3B_C17_MT"/>
    <property type="match status" value="1"/>
</dbReference>
<dbReference type="Proteomes" id="UP001500037">
    <property type="component" value="Unassembled WGS sequence"/>
</dbReference>
<evidence type="ECO:0000256" key="5">
    <source>
        <dbReference type="ARBA" id="ARBA00022679"/>
    </source>
</evidence>
<dbReference type="Gene3D" id="3.40.1010.10">
    <property type="entry name" value="Cobalt-precorrin-4 Transmethylase, Domain 1"/>
    <property type="match status" value="2"/>
</dbReference>
<evidence type="ECO:0000313" key="9">
    <source>
        <dbReference type="EMBL" id="GAA1235842.1"/>
    </source>
</evidence>
<dbReference type="PROSITE" id="PS00839">
    <property type="entry name" value="SUMT_1"/>
    <property type="match status" value="1"/>
</dbReference>
<dbReference type="InterPro" id="IPR006364">
    <property type="entry name" value="CobI/CbiL/CobIJ_dom"/>
</dbReference>